<dbReference type="GO" id="GO:0004586">
    <property type="term" value="F:ornithine decarboxylase activity"/>
    <property type="evidence" value="ECO:0007669"/>
    <property type="project" value="TreeGrafter"/>
</dbReference>
<evidence type="ECO:0000256" key="2">
    <source>
        <dbReference type="ARBA" id="ARBA00008872"/>
    </source>
</evidence>
<keyword evidence="3" id="KW-0663">Pyridoxal phosphate</keyword>
<accession>A0A183FW36</accession>
<dbReference type="SUPFAM" id="SSF51419">
    <property type="entry name" value="PLP-binding barrel"/>
    <property type="match status" value="1"/>
</dbReference>
<dbReference type="AlphaFoldDB" id="A0A183FW36"/>
<dbReference type="EMBL" id="UZAH01027567">
    <property type="protein sequence ID" value="VDO92911.1"/>
    <property type="molecule type" value="Genomic_DNA"/>
</dbReference>
<keyword evidence="7" id="KW-1185">Reference proteome</keyword>
<evidence type="ECO:0000256" key="1">
    <source>
        <dbReference type="ARBA" id="ARBA00001933"/>
    </source>
</evidence>
<evidence type="ECO:0000313" key="8">
    <source>
        <dbReference type="WBParaSite" id="HPBE_0001261101-mRNA-1"/>
    </source>
</evidence>
<dbReference type="Gene3D" id="3.20.20.10">
    <property type="entry name" value="Alanine racemase"/>
    <property type="match status" value="1"/>
</dbReference>
<accession>A0A3P7YZ02</accession>
<name>A0A183FW36_HELPZ</name>
<dbReference type="InterPro" id="IPR029066">
    <property type="entry name" value="PLP-binding_barrel"/>
</dbReference>
<dbReference type="GO" id="GO:0005737">
    <property type="term" value="C:cytoplasm"/>
    <property type="evidence" value="ECO:0007669"/>
    <property type="project" value="TreeGrafter"/>
</dbReference>
<evidence type="ECO:0000256" key="4">
    <source>
        <dbReference type="ARBA" id="ARBA00023239"/>
    </source>
</evidence>
<dbReference type="OrthoDB" id="5034579at2759"/>
<gene>
    <name evidence="6" type="ORF">HPBE_LOCUS12612</name>
</gene>
<keyword evidence="4" id="KW-0456">Lyase</keyword>
<dbReference type="PANTHER" id="PTHR11482:SF6">
    <property type="entry name" value="ORNITHINE DECARBOXYLASE 1-RELATED"/>
    <property type="match status" value="1"/>
</dbReference>
<dbReference type="InterPro" id="IPR022644">
    <property type="entry name" value="De-COase2_N"/>
</dbReference>
<dbReference type="InterPro" id="IPR002433">
    <property type="entry name" value="Orn_de-COase"/>
</dbReference>
<reference evidence="6 7" key="1">
    <citation type="submission" date="2018-11" db="EMBL/GenBank/DDBJ databases">
        <authorList>
            <consortium name="Pathogen Informatics"/>
        </authorList>
    </citation>
    <scope>NUCLEOTIDE SEQUENCE [LARGE SCALE GENOMIC DNA]</scope>
</reference>
<organism evidence="7 8">
    <name type="scientific">Heligmosomoides polygyrus</name>
    <name type="common">Parasitic roundworm</name>
    <dbReference type="NCBI Taxonomy" id="6339"/>
    <lineage>
        <taxon>Eukaryota</taxon>
        <taxon>Metazoa</taxon>
        <taxon>Ecdysozoa</taxon>
        <taxon>Nematoda</taxon>
        <taxon>Chromadorea</taxon>
        <taxon>Rhabditida</taxon>
        <taxon>Rhabditina</taxon>
        <taxon>Rhabditomorpha</taxon>
        <taxon>Strongyloidea</taxon>
        <taxon>Heligmosomidae</taxon>
        <taxon>Heligmosomoides</taxon>
    </lineage>
</organism>
<dbReference type="GO" id="GO:0033387">
    <property type="term" value="P:putrescine biosynthetic process from arginine, via ornithine"/>
    <property type="evidence" value="ECO:0007669"/>
    <property type="project" value="TreeGrafter"/>
</dbReference>
<feature type="domain" description="Orn/DAP/Arg decarboxylase 2 N-terminal" evidence="5">
    <location>
        <begin position="2"/>
        <end position="70"/>
    </location>
</feature>
<evidence type="ECO:0000313" key="6">
    <source>
        <dbReference type="EMBL" id="VDO92911.1"/>
    </source>
</evidence>
<dbReference type="PANTHER" id="PTHR11482">
    <property type="entry name" value="ARGININE/DIAMINOPIMELATE/ORNITHINE DECARBOXYLASE"/>
    <property type="match status" value="1"/>
</dbReference>
<dbReference type="WBParaSite" id="HPBE_0001261101-mRNA-1">
    <property type="protein sequence ID" value="HPBE_0001261101-mRNA-1"/>
    <property type="gene ID" value="HPBE_0001261101"/>
</dbReference>
<comment type="similarity">
    <text evidence="2">Belongs to the Orn/Lys/Arg decarboxylase class-II family.</text>
</comment>
<proteinExistence type="inferred from homology"/>
<comment type="cofactor">
    <cofactor evidence="1">
        <name>pyridoxal 5'-phosphate</name>
        <dbReference type="ChEBI" id="CHEBI:597326"/>
    </cofactor>
</comment>
<evidence type="ECO:0000313" key="7">
    <source>
        <dbReference type="Proteomes" id="UP000050761"/>
    </source>
</evidence>
<dbReference type="Pfam" id="PF02784">
    <property type="entry name" value="Orn_Arg_deC_N"/>
    <property type="match status" value="1"/>
</dbReference>
<protein>
    <submittedName>
        <fullName evidence="8">Orn_Arg_deC_N domain-containing protein</fullName>
    </submittedName>
</protein>
<evidence type="ECO:0000256" key="3">
    <source>
        <dbReference type="ARBA" id="ARBA00022898"/>
    </source>
</evidence>
<sequence>MAQSLENARKLLDYGRMLGHPVDILDIGGGFMATAPNEFLKIGHFIENTLSSCFEGVSVGIIAEPGRFFVTDAQYVATTINQVIMKPVKDYKPDLRFCAPVFRPCLAYRWRLDKLMITRGLSLRLPITPSTKKK</sequence>
<reference evidence="8" key="2">
    <citation type="submission" date="2019-09" db="UniProtKB">
        <authorList>
            <consortium name="WormBaseParasite"/>
        </authorList>
    </citation>
    <scope>IDENTIFICATION</scope>
</reference>
<evidence type="ECO:0000259" key="5">
    <source>
        <dbReference type="Pfam" id="PF02784"/>
    </source>
</evidence>
<dbReference type="Proteomes" id="UP000050761">
    <property type="component" value="Unassembled WGS sequence"/>
</dbReference>